<keyword evidence="6" id="KW-0346">Stress response</keyword>
<dbReference type="InterPro" id="IPR036890">
    <property type="entry name" value="HATPase_C_sf"/>
</dbReference>
<evidence type="ECO:0000313" key="10">
    <source>
        <dbReference type="Proteomes" id="UP000027644"/>
    </source>
</evidence>
<evidence type="ECO:0000256" key="4">
    <source>
        <dbReference type="ARBA" id="ARBA00022741"/>
    </source>
</evidence>
<evidence type="ECO:0000313" key="9">
    <source>
        <dbReference type="EMBL" id="KEQ02072.1"/>
    </source>
</evidence>
<dbReference type="InterPro" id="IPR003594">
    <property type="entry name" value="HATPase_dom"/>
</dbReference>
<dbReference type="PRINTS" id="PR00775">
    <property type="entry name" value="HEATSHOCK90"/>
</dbReference>
<dbReference type="EMBL" id="AVQL01000130">
    <property type="protein sequence ID" value="KEQ02072.1"/>
    <property type="molecule type" value="Genomic_DNA"/>
</dbReference>
<comment type="similarity">
    <text evidence="2">Belongs to the heat shock protein 90 family.</text>
</comment>
<gene>
    <name evidence="9" type="ORF">SASC598J21_001460</name>
</gene>
<feature type="non-terminal residue" evidence="9">
    <location>
        <position position="187"/>
    </location>
</feature>
<dbReference type="GO" id="GO:0005524">
    <property type="term" value="F:ATP binding"/>
    <property type="evidence" value="ECO:0007669"/>
    <property type="project" value="UniProtKB-KW"/>
</dbReference>
<organism evidence="9 10">
    <name type="scientific">Snodgrassella alvi SCGC AB-598-J21</name>
    <dbReference type="NCBI Taxonomy" id="1385367"/>
    <lineage>
        <taxon>Bacteria</taxon>
        <taxon>Pseudomonadati</taxon>
        <taxon>Pseudomonadota</taxon>
        <taxon>Betaproteobacteria</taxon>
        <taxon>Neisseriales</taxon>
        <taxon>Neisseriaceae</taxon>
        <taxon>Snodgrassella</taxon>
    </lineage>
</organism>
<keyword evidence="4" id="KW-0547">Nucleotide-binding</keyword>
<dbReference type="Pfam" id="PF13589">
    <property type="entry name" value="HATPase_c_3"/>
    <property type="match status" value="1"/>
</dbReference>
<comment type="caution">
    <text evidence="9">The sequence shown here is derived from an EMBL/GenBank/DDBJ whole genome shotgun (WGS) entry which is preliminary data.</text>
</comment>
<dbReference type="SUPFAM" id="SSF55874">
    <property type="entry name" value="ATPase domain of HSP90 chaperone/DNA topoisomerase II/histidine kinase"/>
    <property type="match status" value="1"/>
</dbReference>
<dbReference type="GO" id="GO:0140662">
    <property type="term" value="F:ATP-dependent protein folding chaperone"/>
    <property type="evidence" value="ECO:0007669"/>
    <property type="project" value="InterPro"/>
</dbReference>
<dbReference type="PANTHER" id="PTHR11528">
    <property type="entry name" value="HEAT SHOCK PROTEIN 90 FAMILY MEMBER"/>
    <property type="match status" value="1"/>
</dbReference>
<dbReference type="InterPro" id="IPR001404">
    <property type="entry name" value="Hsp90_fam"/>
</dbReference>
<dbReference type="SMART" id="SM00387">
    <property type="entry name" value="HATPase_c"/>
    <property type="match status" value="1"/>
</dbReference>
<evidence type="ECO:0000256" key="6">
    <source>
        <dbReference type="ARBA" id="ARBA00023016"/>
    </source>
</evidence>
<dbReference type="InterPro" id="IPR020575">
    <property type="entry name" value="Hsp90_N"/>
</dbReference>
<evidence type="ECO:0000256" key="2">
    <source>
        <dbReference type="ARBA" id="ARBA00008239"/>
    </source>
</evidence>
<keyword evidence="7" id="KW-0143">Chaperone</keyword>
<sequence>IFLRELISNAADACDKLRFESLHNASLLGDDTEFKITVTADAEAQTITVEDNGIGMNEAEIIEHLGTIAKSGTKAFLEKLTGDDKKDANLIGQFGVGFYSAFIVADKVTVESRKAGSDESQAVRWVSAGDGEFTVEQISKSNRGTKVILHLKEEEKDLLSDWTLRRIVTTYSDHISVPIYMKKAPEY</sequence>
<evidence type="ECO:0000259" key="8">
    <source>
        <dbReference type="SMART" id="SM00387"/>
    </source>
</evidence>
<dbReference type="GO" id="GO:0016887">
    <property type="term" value="F:ATP hydrolysis activity"/>
    <property type="evidence" value="ECO:0007669"/>
    <property type="project" value="InterPro"/>
</dbReference>
<reference evidence="9 10" key="1">
    <citation type="journal article" date="2014" name="PLoS Genet.">
        <title>Hidden diversity in honey bee gut symbionts detected by single-cell genomics.</title>
        <authorList>
            <person name="Engel P."/>
            <person name="Stepanauskas R."/>
            <person name="Moran N."/>
        </authorList>
    </citation>
    <scope>NUCLEOTIDE SEQUENCE [LARGE SCALE GENOMIC DNA]</scope>
    <source>
        <strain evidence="9 10">SCGC AB-598-J21</strain>
    </source>
</reference>
<evidence type="ECO:0000256" key="3">
    <source>
        <dbReference type="ARBA" id="ARBA00022490"/>
    </source>
</evidence>
<evidence type="ECO:0000256" key="7">
    <source>
        <dbReference type="ARBA" id="ARBA00023186"/>
    </source>
</evidence>
<dbReference type="FunFam" id="3.30.565.10:FF:000009">
    <property type="entry name" value="Molecular chaperone HtpG"/>
    <property type="match status" value="1"/>
</dbReference>
<proteinExistence type="inferred from homology"/>
<dbReference type="Gene3D" id="3.30.565.10">
    <property type="entry name" value="Histidine kinase-like ATPase, C-terminal domain"/>
    <property type="match status" value="1"/>
</dbReference>
<dbReference type="Proteomes" id="UP000027644">
    <property type="component" value="Unassembled WGS sequence"/>
</dbReference>
<dbReference type="GO" id="GO:0005737">
    <property type="term" value="C:cytoplasm"/>
    <property type="evidence" value="ECO:0007669"/>
    <property type="project" value="UniProtKB-SubCell"/>
</dbReference>
<evidence type="ECO:0000256" key="1">
    <source>
        <dbReference type="ARBA" id="ARBA00004496"/>
    </source>
</evidence>
<evidence type="ECO:0000256" key="5">
    <source>
        <dbReference type="ARBA" id="ARBA00022840"/>
    </source>
</evidence>
<dbReference type="CDD" id="cd16927">
    <property type="entry name" value="HATPase_Hsp90-like"/>
    <property type="match status" value="1"/>
</dbReference>
<keyword evidence="3" id="KW-0963">Cytoplasm</keyword>
<feature type="non-terminal residue" evidence="9">
    <location>
        <position position="1"/>
    </location>
</feature>
<dbReference type="GO" id="GO:0051082">
    <property type="term" value="F:unfolded protein binding"/>
    <property type="evidence" value="ECO:0007669"/>
    <property type="project" value="InterPro"/>
</dbReference>
<protein>
    <recommendedName>
        <fullName evidence="8">Histidine kinase/HSP90-like ATPase domain-containing protein</fullName>
    </recommendedName>
</protein>
<dbReference type="AlphaFoldDB" id="A0A074VE35"/>
<name>A0A074VE35_9NEIS</name>
<feature type="domain" description="Histidine kinase/HSP90-like ATPase" evidence="8">
    <location>
        <begin position="1"/>
        <end position="155"/>
    </location>
</feature>
<comment type="subcellular location">
    <subcellularLocation>
        <location evidence="1">Cytoplasm</location>
    </subcellularLocation>
</comment>
<accession>A0A074VE35</accession>
<keyword evidence="5" id="KW-0067">ATP-binding</keyword>